<evidence type="ECO:0008006" key="3">
    <source>
        <dbReference type="Google" id="ProtNLM"/>
    </source>
</evidence>
<evidence type="ECO:0000313" key="2">
    <source>
        <dbReference type="Proteomes" id="UP000001431"/>
    </source>
</evidence>
<dbReference type="STRING" id="410359.Pcal_1588"/>
<dbReference type="HOGENOM" id="CLU_118420_0_0_2"/>
<dbReference type="Proteomes" id="UP000001431">
    <property type="component" value="Chromosome"/>
</dbReference>
<reference evidence="1" key="1">
    <citation type="submission" date="2007-02" db="EMBL/GenBank/DDBJ databases">
        <title>Complete sequence of Pyrobaculum calidifontis JCM 11548.</title>
        <authorList>
            <consortium name="US DOE Joint Genome Institute"/>
            <person name="Copeland A."/>
            <person name="Lucas S."/>
            <person name="Lapidus A."/>
            <person name="Barry K."/>
            <person name="Glavina del Rio T."/>
            <person name="Dalin E."/>
            <person name="Tice H."/>
            <person name="Pitluck S."/>
            <person name="Chain P."/>
            <person name="Malfatti S."/>
            <person name="Shin M."/>
            <person name="Vergez L."/>
            <person name="Schmutz J."/>
            <person name="Larimer F."/>
            <person name="Land M."/>
            <person name="Hauser L."/>
            <person name="Kyrpides N."/>
            <person name="Mikhailova N."/>
            <person name="Cozen A.E."/>
            <person name="Fitz-Gibbon S.T."/>
            <person name="House C.H."/>
            <person name="Saltikov C."/>
            <person name="Lowe T.M."/>
            <person name="Richardson P."/>
        </authorList>
    </citation>
    <scope>NUCLEOTIDE SEQUENCE [LARGE SCALE GENOMIC DNA]</scope>
    <source>
        <strain evidence="1">JCM 11548</strain>
    </source>
</reference>
<dbReference type="AlphaFoldDB" id="A3MWI9"/>
<dbReference type="GeneID" id="4908289"/>
<dbReference type="Pfam" id="PF09840">
    <property type="entry name" value="DUF2067"/>
    <property type="match status" value="1"/>
</dbReference>
<proteinExistence type="predicted"/>
<dbReference type="RefSeq" id="WP_011850264.1">
    <property type="nucleotide sequence ID" value="NC_009073.1"/>
</dbReference>
<protein>
    <recommendedName>
        <fullName evidence="3">DUF2067 domain-containing protein</fullName>
    </recommendedName>
</protein>
<sequence>MYIGLSFKFHDRGEVEKFLAFLERHLDVEYLVDVRLTHVYVQLQGDEKKLEEAAALVKSLAGLARRGRERRRVPLLVLFRDVELARPIPPDVIADALTLRGYPSAVKGSALETTAEYEEVLKTAEALSKMYLEAEGLRITPHAKRVVVAYAYATGKGLEEAVEELAKAGVLNRGELISLRKPLEEAREAILKIVEKKAP</sequence>
<dbReference type="OrthoDB" id="28903at2157"/>
<gene>
    <name evidence="1" type="ordered locus">Pcal_1588</name>
</gene>
<name>A3MWI9_PYRCJ</name>
<dbReference type="eggNOG" id="arCOG00908">
    <property type="taxonomic scope" value="Archaea"/>
</dbReference>
<organism evidence="1 2">
    <name type="scientific">Pyrobaculum calidifontis (strain DSM 21063 / JCM 11548 / VA1)</name>
    <dbReference type="NCBI Taxonomy" id="410359"/>
    <lineage>
        <taxon>Archaea</taxon>
        <taxon>Thermoproteota</taxon>
        <taxon>Thermoprotei</taxon>
        <taxon>Thermoproteales</taxon>
        <taxon>Thermoproteaceae</taxon>
        <taxon>Pyrobaculum</taxon>
    </lineage>
</organism>
<dbReference type="EMBL" id="CP000561">
    <property type="protein sequence ID" value="ABO09006.1"/>
    <property type="molecule type" value="Genomic_DNA"/>
</dbReference>
<evidence type="ECO:0000313" key="1">
    <source>
        <dbReference type="EMBL" id="ABO09006.1"/>
    </source>
</evidence>
<dbReference type="InterPro" id="IPR019202">
    <property type="entry name" value="DUF2067"/>
</dbReference>
<keyword evidence="2" id="KW-1185">Reference proteome</keyword>
<dbReference type="KEGG" id="pcl:Pcal_1588"/>
<accession>A3MWI9</accession>